<reference evidence="3" key="1">
    <citation type="journal article" date="2020" name="mSystems">
        <title>Genome- and Community-Level Interaction Insights into Carbon Utilization and Element Cycling Functions of Hydrothermarchaeota in Hydrothermal Sediment.</title>
        <authorList>
            <person name="Zhou Z."/>
            <person name="Liu Y."/>
            <person name="Xu W."/>
            <person name="Pan J."/>
            <person name="Luo Z.H."/>
            <person name="Li M."/>
        </authorList>
    </citation>
    <scope>NUCLEOTIDE SEQUENCE [LARGE SCALE GENOMIC DNA]</scope>
    <source>
        <strain evidence="3">SpSt-914</strain>
    </source>
</reference>
<feature type="domain" description="FlgD/Vpr Ig-like" evidence="2">
    <location>
        <begin position="118"/>
        <end position="164"/>
    </location>
</feature>
<feature type="chain" id="PRO_5030901368" evidence="1">
    <location>
        <begin position="21"/>
        <end position="180"/>
    </location>
</feature>
<evidence type="ECO:0000259" key="2">
    <source>
        <dbReference type="Pfam" id="PF13860"/>
    </source>
</evidence>
<accession>A0A7V3PT03</accession>
<dbReference type="Gene3D" id="2.60.40.4070">
    <property type="match status" value="1"/>
</dbReference>
<dbReference type="Pfam" id="PF13860">
    <property type="entry name" value="FlgD_ig"/>
    <property type="match status" value="1"/>
</dbReference>
<dbReference type="InterPro" id="IPR025965">
    <property type="entry name" value="FlgD/Vpr_Ig-like"/>
</dbReference>
<organism evidence="3">
    <name type="scientific">candidate division WOR-3 bacterium</name>
    <dbReference type="NCBI Taxonomy" id="2052148"/>
    <lineage>
        <taxon>Bacteria</taxon>
        <taxon>Bacteria division WOR-3</taxon>
    </lineage>
</organism>
<dbReference type="EMBL" id="DTMZ01000056">
    <property type="protein sequence ID" value="HGD12959.1"/>
    <property type="molecule type" value="Genomic_DNA"/>
</dbReference>
<dbReference type="AlphaFoldDB" id="A0A7V3PT03"/>
<evidence type="ECO:0000256" key="1">
    <source>
        <dbReference type="SAM" id="SignalP"/>
    </source>
</evidence>
<evidence type="ECO:0000313" key="3">
    <source>
        <dbReference type="EMBL" id="HGD12959.1"/>
    </source>
</evidence>
<proteinExistence type="predicted"/>
<sequence>MKAITFATLLLLLVGAPVWAQPYRCDWQVVAIGGGELNGNYRGLVTIGQTVTGIMSGDNIMGLIGFWQPEGVTGIEEPDQFRWENASFQETRLYPPMPNPFARTTRICYTLHIQTPTLVQICDISGRVVRTLVNSVQRPGKYALHWDAKDNSGRTVANGIYLCRFSAGEYRRNLKLVLQR</sequence>
<comment type="caution">
    <text evidence="3">The sequence shown here is derived from an EMBL/GenBank/DDBJ whole genome shotgun (WGS) entry which is preliminary data.</text>
</comment>
<dbReference type="InterPro" id="IPR026444">
    <property type="entry name" value="Secre_tail"/>
</dbReference>
<name>A0A7V3PT03_UNCW3</name>
<keyword evidence="1" id="KW-0732">Signal</keyword>
<protein>
    <submittedName>
        <fullName evidence="3">T9SS type A sorting domain-containing protein</fullName>
    </submittedName>
</protein>
<dbReference type="NCBIfam" id="TIGR04183">
    <property type="entry name" value="Por_Secre_tail"/>
    <property type="match status" value="1"/>
</dbReference>
<gene>
    <name evidence="3" type="ORF">ENX16_02625</name>
</gene>
<feature type="signal peptide" evidence="1">
    <location>
        <begin position="1"/>
        <end position="20"/>
    </location>
</feature>